<gene>
    <name evidence="1" type="ORF">S01H4_55664</name>
</gene>
<sequence length="37" mass="4270">IKSLDSCEKKIKALLKSKLVKQYLQTNYIEKKLSMVG</sequence>
<dbReference type="EMBL" id="BART01032156">
    <property type="protein sequence ID" value="GAH07918.1"/>
    <property type="molecule type" value="Genomic_DNA"/>
</dbReference>
<reference evidence="1" key="1">
    <citation type="journal article" date="2014" name="Front. Microbiol.">
        <title>High frequency of phylogenetically diverse reductive dehalogenase-homologous genes in deep subseafloor sedimentary metagenomes.</title>
        <authorList>
            <person name="Kawai M."/>
            <person name="Futagami T."/>
            <person name="Toyoda A."/>
            <person name="Takaki Y."/>
            <person name="Nishi S."/>
            <person name="Hori S."/>
            <person name="Arai W."/>
            <person name="Tsubouchi T."/>
            <person name="Morono Y."/>
            <person name="Uchiyama I."/>
            <person name="Ito T."/>
            <person name="Fujiyama A."/>
            <person name="Inagaki F."/>
            <person name="Takami H."/>
        </authorList>
    </citation>
    <scope>NUCLEOTIDE SEQUENCE</scope>
    <source>
        <strain evidence="1">Expedition CK06-06</strain>
    </source>
</reference>
<feature type="non-terminal residue" evidence="1">
    <location>
        <position position="1"/>
    </location>
</feature>
<organism evidence="1">
    <name type="scientific">marine sediment metagenome</name>
    <dbReference type="NCBI Taxonomy" id="412755"/>
    <lineage>
        <taxon>unclassified sequences</taxon>
        <taxon>metagenomes</taxon>
        <taxon>ecological metagenomes</taxon>
    </lineage>
</organism>
<evidence type="ECO:0000313" key="1">
    <source>
        <dbReference type="EMBL" id="GAH07918.1"/>
    </source>
</evidence>
<dbReference type="AlphaFoldDB" id="X1EGZ6"/>
<accession>X1EGZ6</accession>
<proteinExistence type="predicted"/>
<protein>
    <submittedName>
        <fullName evidence="1">Uncharacterized protein</fullName>
    </submittedName>
</protein>
<comment type="caution">
    <text evidence="1">The sequence shown here is derived from an EMBL/GenBank/DDBJ whole genome shotgun (WGS) entry which is preliminary data.</text>
</comment>
<name>X1EGZ6_9ZZZZ</name>